<proteinExistence type="predicted"/>
<evidence type="ECO:0000256" key="1">
    <source>
        <dbReference type="SAM" id="MobiDB-lite"/>
    </source>
</evidence>
<dbReference type="SUPFAM" id="SSF52047">
    <property type="entry name" value="RNI-like"/>
    <property type="match status" value="1"/>
</dbReference>
<comment type="caution">
    <text evidence="2">The sequence shown here is derived from an EMBL/GenBank/DDBJ whole genome shotgun (WGS) entry which is preliminary data.</text>
</comment>
<organism evidence="2 3">
    <name type="scientific">Orchesella dallaii</name>
    <dbReference type="NCBI Taxonomy" id="48710"/>
    <lineage>
        <taxon>Eukaryota</taxon>
        <taxon>Metazoa</taxon>
        <taxon>Ecdysozoa</taxon>
        <taxon>Arthropoda</taxon>
        <taxon>Hexapoda</taxon>
        <taxon>Collembola</taxon>
        <taxon>Entomobryomorpha</taxon>
        <taxon>Entomobryoidea</taxon>
        <taxon>Orchesellidae</taxon>
        <taxon>Orchesellinae</taxon>
        <taxon>Orchesella</taxon>
    </lineage>
</organism>
<accession>A0ABP1QCJ1</accession>
<evidence type="ECO:0008006" key="4">
    <source>
        <dbReference type="Google" id="ProtNLM"/>
    </source>
</evidence>
<reference evidence="2 3" key="1">
    <citation type="submission" date="2024-08" db="EMBL/GenBank/DDBJ databases">
        <authorList>
            <person name="Cucini C."/>
            <person name="Frati F."/>
        </authorList>
    </citation>
    <scope>NUCLEOTIDE SEQUENCE [LARGE SCALE GENOMIC DNA]</scope>
</reference>
<protein>
    <recommendedName>
        <fullName evidence="4">F-box domain-containing protein</fullName>
    </recommendedName>
</protein>
<sequence>MSYLIKEKMMRDKANQDDSVTLVDSAVPAVNEKVSAKKEGGSETETPLFHAKKEKVEVAGYNHLPAVIANEKASLNIGILPNEMLQKIFKTLIELKNVEDSDQKSKLKENNQSYLNCRLVSNRWRLGMESELEKNAISIWKTMTRPVFCRELEAEPPHPGYLSVLKPESRLDPVEWAFLPPPLESWGEDGNPFPSKSLRLTSDKEDRHTPYSKSSTTGSPLIGLIPLFYKFGEYLTSLILKSVTLSPETLVGILENTQKLKALSLIKVLFIMDLSNPTCAQLPALQGLQHFRIFLTNHVRPCINKFEYKEDNFEDDDDLVGDDFCQSLLYDWILAPYKEQLLTLDIYGKGGIGESGNFANLERLFISHVDQPFFLEPNLFLYPQLKSLFLTEILIRFEEDGIEWVKRHIVPFAKTLAELHIDFRPGNSMLGVIPLIQLSKKEVPKRIGEVVFPEMKTLAIPLPKFPGDVQVIKDLIKGFPNLENLTFLMRRYDDQVAVAQENVNREDYGKVCPKLKKISTRYL</sequence>
<evidence type="ECO:0000313" key="2">
    <source>
        <dbReference type="EMBL" id="CAL8098267.1"/>
    </source>
</evidence>
<dbReference type="Proteomes" id="UP001642540">
    <property type="component" value="Unassembled WGS sequence"/>
</dbReference>
<feature type="region of interest" description="Disordered" evidence="1">
    <location>
        <begin position="187"/>
        <end position="216"/>
    </location>
</feature>
<gene>
    <name evidence="2" type="ORF">ODALV1_LOCUS9879</name>
</gene>
<evidence type="ECO:0000313" key="3">
    <source>
        <dbReference type="Proteomes" id="UP001642540"/>
    </source>
</evidence>
<dbReference type="EMBL" id="CAXLJM020000030">
    <property type="protein sequence ID" value="CAL8098267.1"/>
    <property type="molecule type" value="Genomic_DNA"/>
</dbReference>
<keyword evidence="3" id="KW-1185">Reference proteome</keyword>
<name>A0ABP1QCJ1_9HEXA</name>